<feature type="transmembrane region" description="Helical" evidence="1">
    <location>
        <begin position="21"/>
        <end position="42"/>
    </location>
</feature>
<protein>
    <recommendedName>
        <fullName evidence="3">Type II secretion system protein GspG C-terminal domain-containing protein</fullName>
    </recommendedName>
</protein>
<dbReference type="PROSITE" id="PS00409">
    <property type="entry name" value="PROKAR_NTER_METHYL"/>
    <property type="match status" value="1"/>
</dbReference>
<sequence length="177" mass="19197">MRITPPSRATGGSGVRLSGRGFTLVELLVVVGIIALLVTILMPSLNRALNLARVTICASNMGVVGRAVVMYVAETEPEDDKPWLYSNGHDMPWEGASGRNYDADGRLHPTSWGNPAIALTKDFGPRVTDGDDGFAPHNNPQNFLPSAEVFFCPAASYTYDKHYRRNGLRGLPLDSLP</sequence>
<organism evidence="2">
    <name type="scientific">marine sediment metagenome</name>
    <dbReference type="NCBI Taxonomy" id="412755"/>
    <lineage>
        <taxon>unclassified sequences</taxon>
        <taxon>metagenomes</taxon>
        <taxon>ecological metagenomes</taxon>
    </lineage>
</organism>
<dbReference type="EMBL" id="LAZR01046573">
    <property type="protein sequence ID" value="KKK96223.1"/>
    <property type="molecule type" value="Genomic_DNA"/>
</dbReference>
<keyword evidence="1" id="KW-1133">Transmembrane helix</keyword>
<dbReference type="PANTHER" id="PTHR30093">
    <property type="entry name" value="GENERAL SECRETION PATHWAY PROTEIN G"/>
    <property type="match status" value="1"/>
</dbReference>
<accession>A0A0F8ZQU7</accession>
<evidence type="ECO:0000256" key="1">
    <source>
        <dbReference type="SAM" id="Phobius"/>
    </source>
</evidence>
<dbReference type="AlphaFoldDB" id="A0A0F8ZQU7"/>
<dbReference type="InterPro" id="IPR012902">
    <property type="entry name" value="N_methyl_site"/>
</dbReference>
<keyword evidence="1" id="KW-0472">Membrane</keyword>
<proteinExistence type="predicted"/>
<dbReference type="Gene3D" id="3.30.700.10">
    <property type="entry name" value="Glycoprotein, Type 4 Pilin"/>
    <property type="match status" value="1"/>
</dbReference>
<keyword evidence="1" id="KW-0812">Transmembrane</keyword>
<reference evidence="2" key="1">
    <citation type="journal article" date="2015" name="Nature">
        <title>Complex archaea that bridge the gap between prokaryotes and eukaryotes.</title>
        <authorList>
            <person name="Spang A."/>
            <person name="Saw J.H."/>
            <person name="Jorgensen S.L."/>
            <person name="Zaremba-Niedzwiedzka K."/>
            <person name="Martijn J."/>
            <person name="Lind A.E."/>
            <person name="van Eijk R."/>
            <person name="Schleper C."/>
            <person name="Guy L."/>
            <person name="Ettema T.J."/>
        </authorList>
    </citation>
    <scope>NUCLEOTIDE SEQUENCE</scope>
</reference>
<dbReference type="Pfam" id="PF07963">
    <property type="entry name" value="N_methyl"/>
    <property type="match status" value="1"/>
</dbReference>
<dbReference type="InterPro" id="IPR045584">
    <property type="entry name" value="Pilin-like"/>
</dbReference>
<gene>
    <name evidence="2" type="ORF">LCGC14_2664900</name>
</gene>
<dbReference type="NCBIfam" id="TIGR02532">
    <property type="entry name" value="IV_pilin_GFxxxE"/>
    <property type="match status" value="1"/>
</dbReference>
<evidence type="ECO:0000313" key="2">
    <source>
        <dbReference type="EMBL" id="KKK96223.1"/>
    </source>
</evidence>
<dbReference type="PANTHER" id="PTHR30093:SF2">
    <property type="entry name" value="TYPE II SECRETION SYSTEM PROTEIN H"/>
    <property type="match status" value="1"/>
</dbReference>
<dbReference type="SUPFAM" id="SSF54523">
    <property type="entry name" value="Pili subunits"/>
    <property type="match status" value="1"/>
</dbReference>
<name>A0A0F8ZQU7_9ZZZZ</name>
<evidence type="ECO:0008006" key="3">
    <source>
        <dbReference type="Google" id="ProtNLM"/>
    </source>
</evidence>
<comment type="caution">
    <text evidence="2">The sequence shown here is derived from an EMBL/GenBank/DDBJ whole genome shotgun (WGS) entry which is preliminary data.</text>
</comment>
<feature type="non-terminal residue" evidence="2">
    <location>
        <position position="177"/>
    </location>
</feature>